<sequence length="85" mass="9170">MLTVTENAAEHLSQILASSPEESVVRFVPEANSLVVRVGQVLPGDTTFDHGEQTVLALDAPTNEALSDKELDLKKTEQGPQLTLE</sequence>
<gene>
    <name evidence="1" type="ORF">Mal52_58480</name>
</gene>
<dbReference type="Proteomes" id="UP000319383">
    <property type="component" value="Chromosome"/>
</dbReference>
<dbReference type="KEGG" id="sdyn:Mal52_58480"/>
<evidence type="ECO:0000313" key="2">
    <source>
        <dbReference type="Proteomes" id="UP000319383"/>
    </source>
</evidence>
<reference evidence="1 2" key="1">
    <citation type="submission" date="2019-02" db="EMBL/GenBank/DDBJ databases">
        <title>Deep-cultivation of Planctomycetes and their phenomic and genomic characterization uncovers novel biology.</title>
        <authorList>
            <person name="Wiegand S."/>
            <person name="Jogler M."/>
            <person name="Boedeker C."/>
            <person name="Pinto D."/>
            <person name="Vollmers J."/>
            <person name="Rivas-Marin E."/>
            <person name="Kohn T."/>
            <person name="Peeters S.H."/>
            <person name="Heuer A."/>
            <person name="Rast P."/>
            <person name="Oberbeckmann S."/>
            <person name="Bunk B."/>
            <person name="Jeske O."/>
            <person name="Meyerdierks A."/>
            <person name="Storesund J.E."/>
            <person name="Kallscheuer N."/>
            <person name="Luecker S."/>
            <person name="Lage O.M."/>
            <person name="Pohl T."/>
            <person name="Merkel B.J."/>
            <person name="Hornburger P."/>
            <person name="Mueller R.-W."/>
            <person name="Bruemmer F."/>
            <person name="Labrenz M."/>
            <person name="Spormann A.M."/>
            <person name="Op den Camp H."/>
            <person name="Overmann J."/>
            <person name="Amann R."/>
            <person name="Jetten M.S.M."/>
            <person name="Mascher T."/>
            <person name="Medema M.H."/>
            <person name="Devos D.P."/>
            <person name="Kaster A.-K."/>
            <person name="Ovreas L."/>
            <person name="Rohde M."/>
            <person name="Galperin M.Y."/>
            <person name="Jogler C."/>
        </authorList>
    </citation>
    <scope>NUCLEOTIDE SEQUENCE [LARGE SCALE GENOMIC DNA]</scope>
    <source>
        <strain evidence="1 2">Mal52</strain>
    </source>
</reference>
<proteinExistence type="predicted"/>
<keyword evidence="2" id="KW-1185">Reference proteome</keyword>
<evidence type="ECO:0000313" key="1">
    <source>
        <dbReference type="EMBL" id="QDU47319.1"/>
    </source>
</evidence>
<accession>A0A517ZXX0</accession>
<organism evidence="1 2">
    <name type="scientific">Symmachiella dynata</name>
    <dbReference type="NCBI Taxonomy" id="2527995"/>
    <lineage>
        <taxon>Bacteria</taxon>
        <taxon>Pseudomonadati</taxon>
        <taxon>Planctomycetota</taxon>
        <taxon>Planctomycetia</taxon>
        <taxon>Planctomycetales</taxon>
        <taxon>Planctomycetaceae</taxon>
        <taxon>Symmachiella</taxon>
    </lineage>
</organism>
<dbReference type="RefSeq" id="WP_145380119.1">
    <property type="nucleotide sequence ID" value="NZ_CAXBED010000100.1"/>
</dbReference>
<dbReference type="AlphaFoldDB" id="A0A517ZXX0"/>
<protein>
    <submittedName>
        <fullName evidence="1">Uncharacterized protein</fullName>
    </submittedName>
</protein>
<dbReference type="EMBL" id="CP036276">
    <property type="protein sequence ID" value="QDU47319.1"/>
    <property type="molecule type" value="Genomic_DNA"/>
</dbReference>
<name>A0A517ZXX0_9PLAN</name>